<organism evidence="2 3">
    <name type="scientific">Rhipicephalus microplus</name>
    <name type="common">Cattle tick</name>
    <name type="synonym">Boophilus microplus</name>
    <dbReference type="NCBI Taxonomy" id="6941"/>
    <lineage>
        <taxon>Eukaryota</taxon>
        <taxon>Metazoa</taxon>
        <taxon>Ecdysozoa</taxon>
        <taxon>Arthropoda</taxon>
        <taxon>Chelicerata</taxon>
        <taxon>Arachnida</taxon>
        <taxon>Acari</taxon>
        <taxon>Parasitiformes</taxon>
        <taxon>Ixodida</taxon>
        <taxon>Ixodoidea</taxon>
        <taxon>Ixodidae</taxon>
        <taxon>Rhipicephalinae</taxon>
        <taxon>Rhipicephalus</taxon>
        <taxon>Boophilus</taxon>
    </lineage>
</organism>
<feature type="compositionally biased region" description="Low complexity" evidence="1">
    <location>
        <begin position="95"/>
        <end position="106"/>
    </location>
</feature>
<dbReference type="AlphaFoldDB" id="A0A9J6DG86"/>
<comment type="caution">
    <text evidence="2">The sequence shown here is derived from an EMBL/GenBank/DDBJ whole genome shotgun (WGS) entry which is preliminary data.</text>
</comment>
<feature type="compositionally biased region" description="Low complexity" evidence="1">
    <location>
        <begin position="75"/>
        <end position="84"/>
    </location>
</feature>
<evidence type="ECO:0000313" key="3">
    <source>
        <dbReference type="Proteomes" id="UP000821866"/>
    </source>
</evidence>
<feature type="compositionally biased region" description="Basic and acidic residues" evidence="1">
    <location>
        <begin position="184"/>
        <end position="196"/>
    </location>
</feature>
<feature type="compositionally biased region" description="Basic and acidic residues" evidence="1">
    <location>
        <begin position="32"/>
        <end position="41"/>
    </location>
</feature>
<dbReference type="Proteomes" id="UP000821866">
    <property type="component" value="Chromosome 7"/>
</dbReference>
<gene>
    <name evidence="2" type="ORF">HPB51_011782</name>
</gene>
<reference evidence="2" key="1">
    <citation type="journal article" date="2020" name="Cell">
        <title>Large-Scale Comparative Analyses of Tick Genomes Elucidate Their Genetic Diversity and Vector Capacities.</title>
        <authorList>
            <consortium name="Tick Genome and Microbiome Consortium (TIGMIC)"/>
            <person name="Jia N."/>
            <person name="Wang J."/>
            <person name="Shi W."/>
            <person name="Du L."/>
            <person name="Sun Y."/>
            <person name="Zhan W."/>
            <person name="Jiang J.F."/>
            <person name="Wang Q."/>
            <person name="Zhang B."/>
            <person name="Ji P."/>
            <person name="Bell-Sakyi L."/>
            <person name="Cui X.M."/>
            <person name="Yuan T.T."/>
            <person name="Jiang B.G."/>
            <person name="Yang W.F."/>
            <person name="Lam T.T."/>
            <person name="Chang Q.C."/>
            <person name="Ding S.J."/>
            <person name="Wang X.J."/>
            <person name="Zhu J.G."/>
            <person name="Ruan X.D."/>
            <person name="Zhao L."/>
            <person name="Wei J.T."/>
            <person name="Ye R.Z."/>
            <person name="Que T.C."/>
            <person name="Du C.H."/>
            <person name="Zhou Y.H."/>
            <person name="Cheng J.X."/>
            <person name="Dai P.F."/>
            <person name="Guo W.B."/>
            <person name="Han X.H."/>
            <person name="Huang E.J."/>
            <person name="Li L.F."/>
            <person name="Wei W."/>
            <person name="Gao Y.C."/>
            <person name="Liu J.Z."/>
            <person name="Shao H.Z."/>
            <person name="Wang X."/>
            <person name="Wang C.C."/>
            <person name="Yang T.C."/>
            <person name="Huo Q.B."/>
            <person name="Li W."/>
            <person name="Chen H.Y."/>
            <person name="Chen S.E."/>
            <person name="Zhou L.G."/>
            <person name="Ni X.B."/>
            <person name="Tian J.H."/>
            <person name="Sheng Y."/>
            <person name="Liu T."/>
            <person name="Pan Y.S."/>
            <person name="Xia L.Y."/>
            <person name="Li J."/>
            <person name="Zhao F."/>
            <person name="Cao W.C."/>
        </authorList>
    </citation>
    <scope>NUCLEOTIDE SEQUENCE</scope>
    <source>
        <strain evidence="2">Rmic-2018</strain>
    </source>
</reference>
<proteinExistence type="predicted"/>
<evidence type="ECO:0000313" key="2">
    <source>
        <dbReference type="EMBL" id="KAH8021003.1"/>
    </source>
</evidence>
<dbReference type="EMBL" id="JABSTU010000009">
    <property type="protein sequence ID" value="KAH8021003.1"/>
    <property type="molecule type" value="Genomic_DNA"/>
</dbReference>
<protein>
    <submittedName>
        <fullName evidence="2">Uncharacterized protein</fullName>
    </submittedName>
</protein>
<sequence>MASASVAVSRSSRPRTPPADGGMPRRVGSLRQKRDSGERAKRDHRCGTITRKRGQHAPDHSAPTKTTTAPPPQTTLPTPGWTQRRINERRRWRRAGSSGNNAAAGTASVAAALVCPDTRERTKETGFALPGRPTHSPSNAYFFSRHRDRFLFPPKTHRSAAFRPQRLRNLPQESHYPRQLTPRRLADPGEPPRTHS</sequence>
<name>A0A9J6DG86_RHIMP</name>
<feature type="region of interest" description="Disordered" evidence="1">
    <location>
        <begin position="153"/>
        <end position="196"/>
    </location>
</feature>
<keyword evidence="3" id="KW-1185">Reference proteome</keyword>
<accession>A0A9J6DG86</accession>
<feature type="compositionally biased region" description="Low complexity" evidence="1">
    <location>
        <begin position="1"/>
        <end position="11"/>
    </location>
</feature>
<feature type="region of interest" description="Disordered" evidence="1">
    <location>
        <begin position="1"/>
        <end position="106"/>
    </location>
</feature>
<evidence type="ECO:0000256" key="1">
    <source>
        <dbReference type="SAM" id="MobiDB-lite"/>
    </source>
</evidence>
<reference evidence="2" key="2">
    <citation type="submission" date="2021-09" db="EMBL/GenBank/DDBJ databases">
        <authorList>
            <person name="Jia N."/>
            <person name="Wang J."/>
            <person name="Shi W."/>
            <person name="Du L."/>
            <person name="Sun Y."/>
            <person name="Zhan W."/>
            <person name="Jiang J."/>
            <person name="Wang Q."/>
            <person name="Zhang B."/>
            <person name="Ji P."/>
            <person name="Sakyi L.B."/>
            <person name="Cui X."/>
            <person name="Yuan T."/>
            <person name="Jiang B."/>
            <person name="Yang W."/>
            <person name="Lam T.T.-Y."/>
            <person name="Chang Q."/>
            <person name="Ding S."/>
            <person name="Wang X."/>
            <person name="Zhu J."/>
            <person name="Ruan X."/>
            <person name="Zhao L."/>
            <person name="Wei J."/>
            <person name="Que T."/>
            <person name="Du C."/>
            <person name="Cheng J."/>
            <person name="Dai P."/>
            <person name="Han X."/>
            <person name="Huang E."/>
            <person name="Gao Y."/>
            <person name="Liu J."/>
            <person name="Shao H."/>
            <person name="Ye R."/>
            <person name="Li L."/>
            <person name="Wei W."/>
            <person name="Wang X."/>
            <person name="Wang C."/>
            <person name="Huo Q."/>
            <person name="Li W."/>
            <person name="Guo W."/>
            <person name="Chen H."/>
            <person name="Chen S."/>
            <person name="Zhou L."/>
            <person name="Zhou L."/>
            <person name="Ni X."/>
            <person name="Tian J."/>
            <person name="Zhou Y."/>
            <person name="Sheng Y."/>
            <person name="Liu T."/>
            <person name="Pan Y."/>
            <person name="Xia L."/>
            <person name="Li J."/>
            <person name="Zhao F."/>
            <person name="Cao W."/>
        </authorList>
    </citation>
    <scope>NUCLEOTIDE SEQUENCE</scope>
    <source>
        <strain evidence="2">Rmic-2018</strain>
        <tissue evidence="2">Larvae</tissue>
    </source>
</reference>